<evidence type="ECO:0000256" key="2">
    <source>
        <dbReference type="ARBA" id="ARBA00022723"/>
    </source>
</evidence>
<dbReference type="OrthoDB" id="9776488at2"/>
<evidence type="ECO:0000256" key="8">
    <source>
        <dbReference type="PIRSR" id="PIRSR038994-3"/>
    </source>
</evidence>
<name>A0A3T0MZA0_9RHOB</name>
<protein>
    <submittedName>
        <fullName evidence="10">N-acetylglucosamine-6-phosphate deacetylase</fullName>
        <ecNumber evidence="10">3.5.1.25</ecNumber>
    </submittedName>
</protein>
<dbReference type="InterPro" id="IPR011059">
    <property type="entry name" value="Metal-dep_hydrolase_composite"/>
</dbReference>
<dbReference type="NCBIfam" id="TIGR00221">
    <property type="entry name" value="nagA"/>
    <property type="match status" value="1"/>
</dbReference>
<dbReference type="InterPro" id="IPR003764">
    <property type="entry name" value="GlcNAc_6-P_deAcase"/>
</dbReference>
<dbReference type="Gene3D" id="3.20.20.140">
    <property type="entry name" value="Metal-dependent hydrolases"/>
    <property type="match status" value="1"/>
</dbReference>
<sequence length="383" mass="39557">MSQQLTALKGALVLEGGRFCQDKVLLLRGAHIEGIVSNQQVPSDAHVVDLDGGYLVPGFVDLQVNGGGGVMLNDQQDVATLRRIAQAHARIGATSILPTLITDTPSHLSASIKAVEAALADGVPGILGLHLEGPHLSKARKGAHDAGLIRRMSDADMVVLLDAAKRIPVLKITVAPENVSNDQITALSAAGILVSLGHTEADFDTCKAAVQAGARCVTHLFNAQSQINGREPGTVGAALALGALSAGLIADGVHVHPTSMSLALRAKQGPGQIFLVSDAMATAGADTECFTLNGRDIHRSGNRLTLADGTLAGAHLELATAVGNLVEMCGVSLEMALAMACEFPAALIGASDIGTLAEGRQADVLHLNEALQIEKVWQRGDLV</sequence>
<feature type="domain" description="Amidohydrolase-related" evidence="9">
    <location>
        <begin position="54"/>
        <end position="381"/>
    </location>
</feature>
<evidence type="ECO:0000256" key="1">
    <source>
        <dbReference type="ARBA" id="ARBA00010716"/>
    </source>
</evidence>
<comment type="similarity">
    <text evidence="1 5">Belongs to the metallo-dependent hydrolases superfamily. NagA family.</text>
</comment>
<dbReference type="PANTHER" id="PTHR11113:SF14">
    <property type="entry name" value="N-ACETYLGLUCOSAMINE-6-PHOSPHATE DEACETYLASE"/>
    <property type="match status" value="1"/>
</dbReference>
<dbReference type="InterPro" id="IPR006680">
    <property type="entry name" value="Amidohydro-rel"/>
</dbReference>
<comment type="cofactor">
    <cofactor evidence="8">
        <name>a divalent metal cation</name>
        <dbReference type="ChEBI" id="CHEBI:60240"/>
    </cofactor>
    <text evidence="8">Binds 1 divalent metal cation per subunit.</text>
</comment>
<feature type="binding site" evidence="8">
    <location>
        <position position="219"/>
    </location>
    <ligand>
        <name>Zn(2+)</name>
        <dbReference type="ChEBI" id="CHEBI:29105"/>
    </ligand>
</feature>
<dbReference type="GO" id="GO:0046872">
    <property type="term" value="F:metal ion binding"/>
    <property type="evidence" value="ECO:0007669"/>
    <property type="project" value="UniProtKB-KW"/>
</dbReference>
<feature type="binding site" evidence="8">
    <location>
        <position position="132"/>
    </location>
    <ligand>
        <name>Zn(2+)</name>
        <dbReference type="ChEBI" id="CHEBI:29105"/>
    </ligand>
</feature>
<feature type="binding site" evidence="7">
    <location>
        <begin position="222"/>
        <end position="223"/>
    </location>
    <ligand>
        <name>substrate</name>
    </ligand>
</feature>
<keyword evidence="3 5" id="KW-0378">Hydrolase</keyword>
<feature type="binding site" evidence="7">
    <location>
        <begin position="311"/>
        <end position="313"/>
    </location>
    <ligand>
        <name>substrate</name>
    </ligand>
</feature>
<dbReference type="GO" id="GO:0008448">
    <property type="term" value="F:N-acetylglucosamine-6-phosphate deacetylase activity"/>
    <property type="evidence" value="ECO:0007669"/>
    <property type="project" value="UniProtKB-EC"/>
</dbReference>
<evidence type="ECO:0000256" key="6">
    <source>
        <dbReference type="PIRSR" id="PIRSR038994-1"/>
    </source>
</evidence>
<dbReference type="SUPFAM" id="SSF51556">
    <property type="entry name" value="Metallo-dependent hydrolases"/>
    <property type="match status" value="1"/>
</dbReference>
<dbReference type="GO" id="GO:0006046">
    <property type="term" value="P:N-acetylglucosamine catabolic process"/>
    <property type="evidence" value="ECO:0007669"/>
    <property type="project" value="TreeGrafter"/>
</dbReference>
<evidence type="ECO:0000313" key="10">
    <source>
        <dbReference type="EMBL" id="AZV77090.1"/>
    </source>
</evidence>
<evidence type="ECO:0000256" key="4">
    <source>
        <dbReference type="ARBA" id="ARBA00023277"/>
    </source>
</evidence>
<reference evidence="10 11" key="1">
    <citation type="submission" date="2018-10" db="EMBL/GenBank/DDBJ databases">
        <title>Parasedimentitalea marina sp. nov., a psychrophilic bacterium isolated from deep seawater of the New Britain Trench.</title>
        <authorList>
            <person name="Cao J."/>
        </authorList>
    </citation>
    <scope>NUCLEOTIDE SEQUENCE [LARGE SCALE GENOMIC DNA]</scope>
    <source>
        <strain evidence="10 11">W43</strain>
    </source>
</reference>
<dbReference type="InterPro" id="IPR032466">
    <property type="entry name" value="Metal_Hydrolase"/>
</dbReference>
<organism evidence="10 11">
    <name type="scientific">Parasedimentitalea marina</name>
    <dbReference type="NCBI Taxonomy" id="2483033"/>
    <lineage>
        <taxon>Bacteria</taxon>
        <taxon>Pseudomonadati</taxon>
        <taxon>Pseudomonadota</taxon>
        <taxon>Alphaproteobacteria</taxon>
        <taxon>Rhodobacterales</taxon>
        <taxon>Paracoccaceae</taxon>
        <taxon>Parasedimentitalea</taxon>
    </lineage>
</organism>
<proteinExistence type="inferred from homology"/>
<dbReference type="SUPFAM" id="SSF51338">
    <property type="entry name" value="Composite domain of metallo-dependent hydrolases"/>
    <property type="match status" value="1"/>
</dbReference>
<accession>A0A3T0MZA0</accession>
<dbReference type="RefSeq" id="WP_127747638.1">
    <property type="nucleotide sequence ID" value="NZ_CP033219.1"/>
</dbReference>
<evidence type="ECO:0000256" key="7">
    <source>
        <dbReference type="PIRSR" id="PIRSR038994-2"/>
    </source>
</evidence>
<evidence type="ECO:0000256" key="3">
    <source>
        <dbReference type="ARBA" id="ARBA00022801"/>
    </source>
</evidence>
<dbReference type="PIRSF" id="PIRSF038994">
    <property type="entry name" value="NagA"/>
    <property type="match status" value="1"/>
</dbReference>
<dbReference type="PANTHER" id="PTHR11113">
    <property type="entry name" value="N-ACETYLGLUCOSAMINE-6-PHOSPHATE DEACETYLASE"/>
    <property type="match status" value="1"/>
</dbReference>
<keyword evidence="11" id="KW-1185">Reference proteome</keyword>
<dbReference type="AlphaFoldDB" id="A0A3T0MZA0"/>
<dbReference type="Pfam" id="PF01979">
    <property type="entry name" value="Amidohydro_1"/>
    <property type="match status" value="1"/>
</dbReference>
<feature type="binding site" evidence="7">
    <location>
        <position position="254"/>
    </location>
    <ligand>
        <name>substrate</name>
    </ligand>
</feature>
<dbReference type="Proteomes" id="UP000283063">
    <property type="component" value="Chromosome"/>
</dbReference>
<dbReference type="KEGG" id="sedi:EBB79_03735"/>
<dbReference type="EMBL" id="CP033219">
    <property type="protein sequence ID" value="AZV77090.1"/>
    <property type="molecule type" value="Genomic_DNA"/>
</dbReference>
<keyword evidence="2 8" id="KW-0479">Metal-binding</keyword>
<gene>
    <name evidence="10" type="primary">nagA</name>
    <name evidence="10" type="ORF">EBB79_03735</name>
</gene>
<evidence type="ECO:0000313" key="11">
    <source>
        <dbReference type="Proteomes" id="UP000283063"/>
    </source>
</evidence>
<feature type="binding site" evidence="7">
    <location>
        <position position="230"/>
    </location>
    <ligand>
        <name>substrate</name>
    </ligand>
</feature>
<dbReference type="Gene3D" id="2.30.40.10">
    <property type="entry name" value="Urease, subunit C, domain 1"/>
    <property type="match status" value="1"/>
</dbReference>
<feature type="active site" description="Proton donor/acceptor" evidence="6">
    <location>
        <position position="278"/>
    </location>
</feature>
<evidence type="ECO:0000259" key="9">
    <source>
        <dbReference type="Pfam" id="PF01979"/>
    </source>
</evidence>
<feature type="binding site" evidence="7">
    <location>
        <position position="143"/>
    </location>
    <ligand>
        <name>substrate</name>
    </ligand>
</feature>
<dbReference type="EC" id="3.5.1.25" evidence="10"/>
<keyword evidence="4 5" id="KW-0119">Carbohydrate metabolism</keyword>
<evidence type="ECO:0000256" key="5">
    <source>
        <dbReference type="PIRNR" id="PIRNR038994"/>
    </source>
</evidence>
<feature type="binding site" evidence="8">
    <location>
        <position position="198"/>
    </location>
    <ligand>
        <name>Zn(2+)</name>
        <dbReference type="ChEBI" id="CHEBI:29105"/>
    </ligand>
</feature>